<feature type="transmembrane region" description="Helical" evidence="1">
    <location>
        <begin position="40"/>
        <end position="66"/>
    </location>
</feature>
<feature type="transmembrane region" description="Helical" evidence="1">
    <location>
        <begin position="72"/>
        <end position="90"/>
    </location>
</feature>
<keyword evidence="1" id="KW-1133">Transmembrane helix</keyword>
<keyword evidence="1" id="KW-0812">Transmembrane</keyword>
<sequence>MEMVFCPGCAGDVHDGSGACPVCGASQAVAAAPGIRRNPFMLIACCVLWSIGIWFGALFLVGVAAGDRLSEALGGPFLLASIGLSIGLTVRGMLPGTAKPVPQAG</sequence>
<evidence type="ECO:0000313" key="3">
    <source>
        <dbReference type="Proteomes" id="UP000593875"/>
    </source>
</evidence>
<dbReference type="AlphaFoldDB" id="A0A7L9U636"/>
<evidence type="ECO:0000256" key="1">
    <source>
        <dbReference type="SAM" id="Phobius"/>
    </source>
</evidence>
<dbReference type="KEGG" id="mlir:LPB04_00705"/>
<evidence type="ECO:0000313" key="2">
    <source>
        <dbReference type="EMBL" id="QOL49889.1"/>
    </source>
</evidence>
<name>A0A7L9U636_9BURK</name>
<keyword evidence="1" id="KW-0472">Membrane</keyword>
<dbReference type="Proteomes" id="UP000593875">
    <property type="component" value="Chromosome"/>
</dbReference>
<gene>
    <name evidence="2" type="ORF">LPB04_00705</name>
</gene>
<protein>
    <submittedName>
        <fullName evidence="2">Uncharacterized protein</fullName>
    </submittedName>
</protein>
<accession>A0A7L9U636</accession>
<keyword evidence="3" id="KW-1185">Reference proteome</keyword>
<proteinExistence type="predicted"/>
<organism evidence="2 3">
    <name type="scientific">Massilia litorea</name>
    <dbReference type="NCBI Taxonomy" id="2769491"/>
    <lineage>
        <taxon>Bacteria</taxon>
        <taxon>Pseudomonadati</taxon>
        <taxon>Pseudomonadota</taxon>
        <taxon>Betaproteobacteria</taxon>
        <taxon>Burkholderiales</taxon>
        <taxon>Oxalobacteraceae</taxon>
        <taxon>Telluria group</taxon>
        <taxon>Massilia</taxon>
    </lineage>
</organism>
<dbReference type="RefSeq" id="WP_193686913.1">
    <property type="nucleotide sequence ID" value="NZ_CP062941.1"/>
</dbReference>
<dbReference type="EMBL" id="CP062941">
    <property type="protein sequence ID" value="QOL49889.1"/>
    <property type="molecule type" value="Genomic_DNA"/>
</dbReference>
<reference evidence="2 3" key="1">
    <citation type="submission" date="2020-10" db="EMBL/GenBank/DDBJ databases">
        <title>Genome sequencing of Massilia sp. LPB0304.</title>
        <authorList>
            <person name="Kim J."/>
        </authorList>
    </citation>
    <scope>NUCLEOTIDE SEQUENCE [LARGE SCALE GENOMIC DNA]</scope>
    <source>
        <strain evidence="2 3">LPB0304</strain>
    </source>
</reference>